<evidence type="ECO:0000256" key="12">
    <source>
        <dbReference type="RuleBase" id="RU366059"/>
    </source>
</evidence>
<dbReference type="PANTHER" id="PTHR30182:SF12">
    <property type="entry name" value="L-SERINE DEHYDRATASE, BETA CHAIN-RELATED"/>
    <property type="match status" value="1"/>
</dbReference>
<dbReference type="UniPathway" id="UPA00138"/>
<dbReference type="InterPro" id="IPR004643">
    <property type="entry name" value="Fe-S_L-Ser_bsu"/>
</dbReference>
<evidence type="ECO:0000256" key="4">
    <source>
        <dbReference type="ARBA" id="ARBA00022432"/>
    </source>
</evidence>
<keyword evidence="15" id="KW-1185">Reference proteome</keyword>
<dbReference type="GO" id="GO:0003941">
    <property type="term" value="F:L-serine ammonia-lyase activity"/>
    <property type="evidence" value="ECO:0007669"/>
    <property type="project" value="UniProtKB-UniRule"/>
</dbReference>
<dbReference type="InterPro" id="IPR005131">
    <property type="entry name" value="Ser_deHydtase_bsu"/>
</dbReference>
<evidence type="ECO:0000256" key="7">
    <source>
        <dbReference type="ARBA" id="ARBA00023004"/>
    </source>
</evidence>
<dbReference type="PANTHER" id="PTHR30182">
    <property type="entry name" value="L-SERINE DEHYDRATASE"/>
    <property type="match status" value="1"/>
</dbReference>
<keyword evidence="4 11" id="KW-0312">Gluconeogenesis</keyword>
<keyword evidence="6 11" id="KW-0479">Metal-binding</keyword>
<dbReference type="SUPFAM" id="SSF143548">
    <property type="entry name" value="Serine metabolism enzymes domain"/>
    <property type="match status" value="1"/>
</dbReference>
<evidence type="ECO:0000256" key="11">
    <source>
        <dbReference type="PIRNR" id="PIRNR036692"/>
    </source>
</evidence>
<dbReference type="GO" id="GO:0051539">
    <property type="term" value="F:4 iron, 4 sulfur cluster binding"/>
    <property type="evidence" value="ECO:0007669"/>
    <property type="project" value="UniProtKB-UniRule"/>
</dbReference>
<dbReference type="Pfam" id="PF03315">
    <property type="entry name" value="SDH_beta"/>
    <property type="match status" value="1"/>
</dbReference>
<evidence type="ECO:0000313" key="14">
    <source>
        <dbReference type="EMBL" id="EEW36463.1"/>
    </source>
</evidence>
<dbReference type="InterPro" id="IPR051318">
    <property type="entry name" value="Fe-S_L-Ser"/>
</dbReference>
<evidence type="ECO:0000256" key="2">
    <source>
        <dbReference type="ARBA" id="ARBA00004742"/>
    </source>
</evidence>
<dbReference type="NCBIfam" id="TIGR00719">
    <property type="entry name" value="sda_beta"/>
    <property type="match status" value="1"/>
</dbReference>
<evidence type="ECO:0000256" key="5">
    <source>
        <dbReference type="ARBA" id="ARBA00022485"/>
    </source>
</evidence>
<dbReference type="PIRSF" id="PIRSF036692">
    <property type="entry name" value="SDH_B"/>
    <property type="match status" value="1"/>
</dbReference>
<dbReference type="GO" id="GO:0006094">
    <property type="term" value="P:gluconeogenesis"/>
    <property type="evidence" value="ECO:0007669"/>
    <property type="project" value="UniProtKB-UniRule"/>
</dbReference>
<keyword evidence="8 11" id="KW-0411">Iron-sulfur</keyword>
<dbReference type="HOGENOM" id="CLU_086592_0_1_9"/>
<organism evidence="14 15">
    <name type="scientific">Granulicatella adiacens ATCC 49175</name>
    <dbReference type="NCBI Taxonomy" id="638301"/>
    <lineage>
        <taxon>Bacteria</taxon>
        <taxon>Bacillati</taxon>
        <taxon>Bacillota</taxon>
        <taxon>Bacilli</taxon>
        <taxon>Lactobacillales</taxon>
        <taxon>Carnobacteriaceae</taxon>
        <taxon>Granulicatella</taxon>
    </lineage>
</organism>
<comment type="pathway">
    <text evidence="2 11">Carbohydrate biosynthesis; gluconeogenesis.</text>
</comment>
<dbReference type="AlphaFoldDB" id="C8NIR6"/>
<evidence type="ECO:0000256" key="6">
    <source>
        <dbReference type="ARBA" id="ARBA00022723"/>
    </source>
</evidence>
<sequence length="225" mass="24754">MESNKVQNYKSCFDIIGPIMVGPSSSHTAGAIAIGALARQLFGGTPKNVRCDYYESFAETHKGHGTDFAIISGILGFATDDERVPRAVEIAKEEGVQIEFVERKEMSPVNHANTADLTLSDEKRTIRLIGTSVGGGAVEVKVIEVDGFKMELSGPLPILLEVVSLGEMPKVYQLLQEHGVTISKQRVEMAENRQMIGYELADLLSPEFKQQIQTLRQTHTIYLFA</sequence>
<evidence type="ECO:0000256" key="9">
    <source>
        <dbReference type="ARBA" id="ARBA00023239"/>
    </source>
</evidence>
<proteinExistence type="inferred from homology"/>
<dbReference type="Proteomes" id="UP000005926">
    <property type="component" value="Unassembled WGS sequence"/>
</dbReference>
<keyword evidence="5 11" id="KW-0004">4Fe-4S</keyword>
<protein>
    <recommendedName>
        <fullName evidence="11">L-serine deaminase</fullName>
    </recommendedName>
</protein>
<evidence type="ECO:0000256" key="10">
    <source>
        <dbReference type="ARBA" id="ARBA00049406"/>
    </source>
</evidence>
<dbReference type="GeneID" id="78412430"/>
<dbReference type="InterPro" id="IPR029009">
    <property type="entry name" value="ASB_dom_sf"/>
</dbReference>
<dbReference type="GO" id="GO:0046872">
    <property type="term" value="F:metal ion binding"/>
    <property type="evidence" value="ECO:0007669"/>
    <property type="project" value="UniProtKB-UniRule"/>
</dbReference>
<keyword evidence="7 11" id="KW-0408">Iron</keyword>
<gene>
    <name evidence="14" type="primary">sdaAB</name>
    <name evidence="14" type="ORF">HMPREF0444_1811</name>
</gene>
<dbReference type="eggNOG" id="COG1760">
    <property type="taxonomic scope" value="Bacteria"/>
</dbReference>
<comment type="similarity">
    <text evidence="3 11 12">Belongs to the iron-sulfur dependent L-serine dehydratase family.</text>
</comment>
<feature type="domain" description="Serine dehydratase beta chain" evidence="13">
    <location>
        <begin position="11"/>
        <end position="123"/>
    </location>
</feature>
<evidence type="ECO:0000259" key="13">
    <source>
        <dbReference type="Pfam" id="PF03315"/>
    </source>
</evidence>
<comment type="caution">
    <text evidence="14">The sequence shown here is derived from an EMBL/GenBank/DDBJ whole genome shotgun (WGS) entry which is preliminary data.</text>
</comment>
<dbReference type="EMBL" id="ACKZ01000029">
    <property type="protein sequence ID" value="EEW36463.1"/>
    <property type="molecule type" value="Genomic_DNA"/>
</dbReference>
<evidence type="ECO:0000256" key="8">
    <source>
        <dbReference type="ARBA" id="ARBA00023014"/>
    </source>
</evidence>
<name>C8NIR6_9LACT</name>
<comment type="cofactor">
    <cofactor evidence="1 12">
        <name>[4Fe-4S] cluster</name>
        <dbReference type="ChEBI" id="CHEBI:49883"/>
    </cofactor>
</comment>
<evidence type="ECO:0000313" key="15">
    <source>
        <dbReference type="Proteomes" id="UP000005926"/>
    </source>
</evidence>
<accession>C8NIR6</accession>
<dbReference type="STRING" id="638301.HMPREF0444_1811"/>
<dbReference type="Gene3D" id="3.30.1330.90">
    <property type="entry name" value="D-3-phosphoglycerate dehydrogenase, domain 3"/>
    <property type="match status" value="1"/>
</dbReference>
<reference evidence="14 15" key="1">
    <citation type="submission" date="2009-08" db="EMBL/GenBank/DDBJ databases">
        <authorList>
            <person name="Muzny D."/>
            <person name="Qin X."/>
            <person name="Deng J."/>
            <person name="Jiang H."/>
            <person name="Liu Y."/>
            <person name="Qu J."/>
            <person name="Song X.-Z."/>
            <person name="Zhang L."/>
            <person name="Thornton R."/>
            <person name="Coyle M."/>
            <person name="Francisco L."/>
            <person name="Jackson L."/>
            <person name="Javaid M."/>
            <person name="Korchina V."/>
            <person name="Kovar C."/>
            <person name="Mata R."/>
            <person name="Mathew T."/>
            <person name="Ngo R."/>
            <person name="Nguyen L."/>
            <person name="Nguyen N."/>
            <person name="Okwuonu G."/>
            <person name="Ongeri F."/>
            <person name="Pham C."/>
            <person name="Simmons D."/>
            <person name="Wilczek-Boney K."/>
            <person name="Hale W."/>
            <person name="Jakkamsetti A."/>
            <person name="Pham P."/>
            <person name="Ruth R."/>
            <person name="San Lucas F."/>
            <person name="Warren J."/>
            <person name="Zhang J."/>
            <person name="Zhao Z."/>
            <person name="Zhou C."/>
            <person name="Zhu D."/>
            <person name="Lee S."/>
            <person name="Bess C."/>
            <person name="Blankenburg K."/>
            <person name="Forbes L."/>
            <person name="Fu Q."/>
            <person name="Gubbala S."/>
            <person name="Hirani K."/>
            <person name="Jayaseelan J.C."/>
            <person name="Lara F."/>
            <person name="Munidasa M."/>
            <person name="Palculict T."/>
            <person name="Patil S."/>
            <person name="Pu L.-L."/>
            <person name="Saada N."/>
            <person name="Tang L."/>
            <person name="Weissenberger G."/>
            <person name="Zhu Y."/>
            <person name="Hemphill L."/>
            <person name="Shang Y."/>
            <person name="Youmans B."/>
            <person name="Ayvaz T."/>
            <person name="Ross M."/>
            <person name="Santibanez J."/>
            <person name="Aqrawi P."/>
            <person name="Gross S."/>
            <person name="Joshi V."/>
            <person name="Fowler G."/>
            <person name="Nazareth L."/>
            <person name="Reid J."/>
            <person name="Worley K."/>
            <person name="Petrosino J."/>
            <person name="Highlander S."/>
            <person name="Gibbs R."/>
        </authorList>
    </citation>
    <scope>NUCLEOTIDE SEQUENCE [LARGE SCALE GENOMIC DNA]</scope>
    <source>
        <strain evidence="14 15">ATCC 49175</strain>
    </source>
</reference>
<keyword evidence="9 11" id="KW-0456">Lyase</keyword>
<dbReference type="RefSeq" id="WP_005606436.1">
    <property type="nucleotide sequence ID" value="NZ_CP102283.1"/>
</dbReference>
<evidence type="ECO:0000256" key="1">
    <source>
        <dbReference type="ARBA" id="ARBA00001966"/>
    </source>
</evidence>
<comment type="catalytic activity">
    <reaction evidence="10 11 12">
        <text>L-serine = pyruvate + NH4(+)</text>
        <dbReference type="Rhea" id="RHEA:19169"/>
        <dbReference type="ChEBI" id="CHEBI:15361"/>
        <dbReference type="ChEBI" id="CHEBI:28938"/>
        <dbReference type="ChEBI" id="CHEBI:33384"/>
        <dbReference type="EC" id="4.3.1.17"/>
    </reaction>
</comment>
<evidence type="ECO:0000256" key="3">
    <source>
        <dbReference type="ARBA" id="ARBA00008636"/>
    </source>
</evidence>